<keyword evidence="5 7" id="KW-1015">Disulfide bond</keyword>
<dbReference type="InterPro" id="IPR036201">
    <property type="entry name" value="Pacifastin_dom_sf"/>
</dbReference>
<dbReference type="Pfam" id="PF05375">
    <property type="entry name" value="Pacifastin_I"/>
    <property type="match status" value="1"/>
</dbReference>
<keyword evidence="3 7" id="KW-0646">Protease inhibitor</keyword>
<reference evidence="9" key="1">
    <citation type="journal article" date="2023" name="IScience">
        <title>Live-bearing cockroach genome reveals convergent evolutionary mechanisms linked to viviparity in insects and beyond.</title>
        <authorList>
            <person name="Fouks B."/>
            <person name="Harrison M.C."/>
            <person name="Mikhailova A.A."/>
            <person name="Marchal E."/>
            <person name="English S."/>
            <person name="Carruthers M."/>
            <person name="Jennings E.C."/>
            <person name="Chiamaka E.L."/>
            <person name="Frigard R.A."/>
            <person name="Pippel M."/>
            <person name="Attardo G.M."/>
            <person name="Benoit J.B."/>
            <person name="Bornberg-Bauer E."/>
            <person name="Tobe S.S."/>
        </authorList>
    </citation>
    <scope>NUCLEOTIDE SEQUENCE</scope>
    <source>
        <strain evidence="9">Stay&amp;Tobe</strain>
    </source>
</reference>
<evidence type="ECO:0000256" key="4">
    <source>
        <dbReference type="ARBA" id="ARBA00022900"/>
    </source>
</evidence>
<dbReference type="GO" id="GO:0005576">
    <property type="term" value="C:extracellular region"/>
    <property type="evidence" value="ECO:0007669"/>
    <property type="project" value="UniProtKB-SubCell"/>
</dbReference>
<evidence type="ECO:0000256" key="3">
    <source>
        <dbReference type="ARBA" id="ARBA00022690"/>
    </source>
</evidence>
<gene>
    <name evidence="9" type="ORF">L9F63_006171</name>
</gene>
<protein>
    <recommendedName>
        <fullName evidence="8">Pacifastin domain-containing protein</fullName>
    </recommendedName>
</protein>
<comment type="subcellular location">
    <subcellularLocation>
        <location evidence="1">Secreted</location>
    </subcellularLocation>
</comment>
<evidence type="ECO:0000313" key="9">
    <source>
        <dbReference type="EMBL" id="KAJ9577265.1"/>
    </source>
</evidence>
<dbReference type="GO" id="GO:0004867">
    <property type="term" value="F:serine-type endopeptidase inhibitor activity"/>
    <property type="evidence" value="ECO:0007669"/>
    <property type="project" value="UniProtKB-UniRule"/>
</dbReference>
<feature type="non-terminal residue" evidence="9">
    <location>
        <position position="1"/>
    </location>
</feature>
<dbReference type="PROSITE" id="PS51446">
    <property type="entry name" value="PACIFASTIN"/>
    <property type="match status" value="1"/>
</dbReference>
<dbReference type="InterPro" id="IPR008037">
    <property type="entry name" value="Pacifastin_dom"/>
</dbReference>
<dbReference type="EMBL" id="JASPKZ010009369">
    <property type="protein sequence ID" value="KAJ9577265.1"/>
    <property type="molecule type" value="Genomic_DNA"/>
</dbReference>
<feature type="domain" description="Pacifastin" evidence="8">
    <location>
        <begin position="5"/>
        <end position="40"/>
    </location>
</feature>
<dbReference type="Proteomes" id="UP001233999">
    <property type="component" value="Unassembled WGS sequence"/>
</dbReference>
<accession>A0AAD7ZAS7</accession>
<keyword evidence="4 7" id="KW-0722">Serine protease inhibitor</keyword>
<dbReference type="AlphaFoldDB" id="A0AAD7ZAS7"/>
<keyword evidence="2" id="KW-0964">Secreted</keyword>
<comment type="caution">
    <text evidence="7">Lacks conserved residue(s) required for the propagation of feature annotation.</text>
</comment>
<keyword evidence="10" id="KW-1185">Reference proteome</keyword>
<feature type="site" description="Reactive bond" evidence="7">
    <location>
        <begin position="34"/>
        <end position="35"/>
    </location>
</feature>
<evidence type="ECO:0000259" key="8">
    <source>
        <dbReference type="PROSITE" id="PS51446"/>
    </source>
</evidence>
<feature type="disulfide bond" evidence="7">
    <location>
        <begin position="8"/>
        <end position="23"/>
    </location>
</feature>
<reference evidence="9" key="2">
    <citation type="submission" date="2023-05" db="EMBL/GenBank/DDBJ databases">
        <authorList>
            <person name="Fouks B."/>
        </authorList>
    </citation>
    <scope>NUCLEOTIDE SEQUENCE</scope>
    <source>
        <strain evidence="9">Stay&amp;Tobe</strain>
        <tissue evidence="9">Testes</tissue>
    </source>
</reference>
<proteinExistence type="inferred from homology"/>
<evidence type="ECO:0000256" key="1">
    <source>
        <dbReference type="ARBA" id="ARBA00004613"/>
    </source>
</evidence>
<evidence type="ECO:0000256" key="7">
    <source>
        <dbReference type="PROSITE-ProRule" id="PRU00776"/>
    </source>
</evidence>
<evidence type="ECO:0000256" key="2">
    <source>
        <dbReference type="ARBA" id="ARBA00022525"/>
    </source>
</evidence>
<dbReference type="SUPFAM" id="SSF57283">
    <property type="entry name" value="PMP inhibitors"/>
    <property type="match status" value="1"/>
</dbReference>
<name>A0AAD7ZAS7_DIPPU</name>
<comment type="similarity">
    <text evidence="6 7">Belongs to the protease inhibitor I19 family.</text>
</comment>
<evidence type="ECO:0000313" key="10">
    <source>
        <dbReference type="Proteomes" id="UP001233999"/>
    </source>
</evidence>
<comment type="caution">
    <text evidence="9">The sequence shown here is derived from an EMBL/GenBank/DDBJ whole genome shotgun (WGS) entry which is preliminary data.</text>
</comment>
<sequence>SFPIYESCIPGRSWKEDCNTCFCGYDGYTAFCTLKDCDEDTSHSGNEVEEDENPKDSYEIDCIFFVMIYY</sequence>
<organism evidence="9 10">
    <name type="scientific">Diploptera punctata</name>
    <name type="common">Pacific beetle cockroach</name>
    <dbReference type="NCBI Taxonomy" id="6984"/>
    <lineage>
        <taxon>Eukaryota</taxon>
        <taxon>Metazoa</taxon>
        <taxon>Ecdysozoa</taxon>
        <taxon>Arthropoda</taxon>
        <taxon>Hexapoda</taxon>
        <taxon>Insecta</taxon>
        <taxon>Pterygota</taxon>
        <taxon>Neoptera</taxon>
        <taxon>Polyneoptera</taxon>
        <taxon>Dictyoptera</taxon>
        <taxon>Blattodea</taxon>
        <taxon>Blaberoidea</taxon>
        <taxon>Blaberidae</taxon>
        <taxon>Diplopterinae</taxon>
        <taxon>Diploptera</taxon>
    </lineage>
</organism>
<evidence type="ECO:0000256" key="5">
    <source>
        <dbReference type="ARBA" id="ARBA00023157"/>
    </source>
</evidence>
<evidence type="ECO:0000256" key="6">
    <source>
        <dbReference type="ARBA" id="ARBA00029459"/>
    </source>
</evidence>